<reference evidence="3" key="2">
    <citation type="submission" date="2015-01" db="EMBL/GenBank/DDBJ databases">
        <title>Evolutionary Origins and Diversification of the Mycorrhizal Mutualists.</title>
        <authorList>
            <consortium name="DOE Joint Genome Institute"/>
            <consortium name="Mycorrhizal Genomics Consortium"/>
            <person name="Kohler A."/>
            <person name="Kuo A."/>
            <person name="Nagy L.G."/>
            <person name="Floudas D."/>
            <person name="Copeland A."/>
            <person name="Barry K.W."/>
            <person name="Cichocki N."/>
            <person name="Veneault-Fourrey C."/>
            <person name="LaButti K."/>
            <person name="Lindquist E.A."/>
            <person name="Lipzen A."/>
            <person name="Lundell T."/>
            <person name="Morin E."/>
            <person name="Murat C."/>
            <person name="Riley R."/>
            <person name="Ohm R."/>
            <person name="Sun H."/>
            <person name="Tunlid A."/>
            <person name="Henrissat B."/>
            <person name="Grigoriev I.V."/>
            <person name="Hibbett D.S."/>
            <person name="Martin F."/>
        </authorList>
    </citation>
    <scope>NUCLEOTIDE SEQUENCE [LARGE SCALE GENOMIC DNA]</scope>
    <source>
        <strain evidence="3">LaAM-08-1</strain>
    </source>
</reference>
<dbReference type="Proteomes" id="UP000054477">
    <property type="component" value="Unassembled WGS sequence"/>
</dbReference>
<dbReference type="OrthoDB" id="3208379at2759"/>
<dbReference type="EMBL" id="KN838704">
    <property type="protein sequence ID" value="KIJ97030.1"/>
    <property type="molecule type" value="Genomic_DNA"/>
</dbReference>
<keyword evidence="3" id="KW-1185">Reference proteome</keyword>
<name>A0A0C9WWQ3_9AGAR</name>
<dbReference type="AlphaFoldDB" id="A0A0C9WWQ3"/>
<protein>
    <submittedName>
        <fullName evidence="2">Uncharacterized protein</fullName>
    </submittedName>
</protein>
<reference evidence="2 3" key="1">
    <citation type="submission" date="2014-04" db="EMBL/GenBank/DDBJ databases">
        <authorList>
            <consortium name="DOE Joint Genome Institute"/>
            <person name="Kuo A."/>
            <person name="Kohler A."/>
            <person name="Nagy L.G."/>
            <person name="Floudas D."/>
            <person name="Copeland A."/>
            <person name="Barry K.W."/>
            <person name="Cichocki N."/>
            <person name="Veneault-Fourrey C."/>
            <person name="LaButti K."/>
            <person name="Lindquist E.A."/>
            <person name="Lipzen A."/>
            <person name="Lundell T."/>
            <person name="Morin E."/>
            <person name="Murat C."/>
            <person name="Sun H."/>
            <person name="Tunlid A."/>
            <person name="Henrissat B."/>
            <person name="Grigoriev I.V."/>
            <person name="Hibbett D.S."/>
            <person name="Martin F."/>
            <person name="Nordberg H.P."/>
            <person name="Cantor M.N."/>
            <person name="Hua S.X."/>
        </authorList>
    </citation>
    <scope>NUCLEOTIDE SEQUENCE [LARGE SCALE GENOMIC DNA]</scope>
    <source>
        <strain evidence="2 3">LaAM-08-1</strain>
    </source>
</reference>
<evidence type="ECO:0000313" key="2">
    <source>
        <dbReference type="EMBL" id="KIJ97030.1"/>
    </source>
</evidence>
<evidence type="ECO:0000256" key="1">
    <source>
        <dbReference type="SAM" id="MobiDB-lite"/>
    </source>
</evidence>
<organism evidence="2 3">
    <name type="scientific">Laccaria amethystina LaAM-08-1</name>
    <dbReference type="NCBI Taxonomy" id="1095629"/>
    <lineage>
        <taxon>Eukaryota</taxon>
        <taxon>Fungi</taxon>
        <taxon>Dikarya</taxon>
        <taxon>Basidiomycota</taxon>
        <taxon>Agaricomycotina</taxon>
        <taxon>Agaricomycetes</taxon>
        <taxon>Agaricomycetidae</taxon>
        <taxon>Agaricales</taxon>
        <taxon>Agaricineae</taxon>
        <taxon>Hydnangiaceae</taxon>
        <taxon>Laccaria</taxon>
    </lineage>
</organism>
<accession>A0A0C9WWQ3</accession>
<feature type="region of interest" description="Disordered" evidence="1">
    <location>
        <begin position="1"/>
        <end position="44"/>
    </location>
</feature>
<gene>
    <name evidence="2" type="ORF">K443DRAFT_124219</name>
</gene>
<evidence type="ECO:0000313" key="3">
    <source>
        <dbReference type="Proteomes" id="UP000054477"/>
    </source>
</evidence>
<dbReference type="HOGENOM" id="CLU_811369_0_0_1"/>
<sequence>MHPKFSTVFGKVYPPVDPTLDETAQQPKTPKTDDYPADQLPTDAASLPANEEKGWVRCVHPEGWIYFFKDHDDEPEDIQLHEICGDLKGEIVTRPTFNSQATITTSHKPERLFEVDGEGPPVALEYGGLYVQTYVDDQRWYASKEKTLLFPQQLTDEEGNQLQLNYWTFMHDYPAHHPLPPGAVTAAREALTCYVTGMFSQLLREIIERLRDYDEEAVEKLPSMAQLPSRSPTKTLLVAGVLLSIAKHRQTSKYGHSTFDEARKAEQFEKPGVMFWLVSSICLFAPLEHRSYIHDAKRTSDLRGDSETWPAYIDSLVREWSTFNLAGFSRASSGTWS</sequence>
<proteinExistence type="predicted"/>